<name>A0A009HHN9_ACIB9</name>
<proteinExistence type="predicted"/>
<dbReference type="GO" id="GO:0003677">
    <property type="term" value="F:DNA binding"/>
    <property type="evidence" value="ECO:0007669"/>
    <property type="project" value="InterPro"/>
</dbReference>
<dbReference type="Pfam" id="PF01381">
    <property type="entry name" value="HTH_3"/>
    <property type="match status" value="1"/>
</dbReference>
<reference evidence="2 3" key="1">
    <citation type="submission" date="2014-02" db="EMBL/GenBank/DDBJ databases">
        <title>Comparative genomics and transcriptomics to identify genetic mechanisms underlying the emergence of carbapenem resistant Acinetobacter baumannii (CRAb).</title>
        <authorList>
            <person name="Harris A.D."/>
            <person name="Johnson K.J."/>
            <person name="George J."/>
            <person name="Shefchek K."/>
            <person name="Daugherty S.C."/>
            <person name="Parankush S."/>
            <person name="Sadzewicz L."/>
            <person name="Tallon L."/>
            <person name="Sengamalay N."/>
            <person name="Hazen T.H."/>
            <person name="Rasko D.A."/>
        </authorList>
    </citation>
    <scope>NUCLEOTIDE SEQUENCE [LARGE SCALE GENOMIC DNA]</scope>
    <source>
        <strain evidence="2 3">1295743</strain>
    </source>
</reference>
<dbReference type="CDD" id="cd00093">
    <property type="entry name" value="HTH_XRE"/>
    <property type="match status" value="1"/>
</dbReference>
<dbReference type="InterPro" id="IPR001387">
    <property type="entry name" value="Cro/C1-type_HTH"/>
</dbReference>
<dbReference type="PATRIC" id="fig|1310613.3.peg.3649"/>
<dbReference type="RefSeq" id="WP_032051787.1">
    <property type="nucleotide sequence ID" value="NZ_JEWH01000076.1"/>
</dbReference>
<organism evidence="2 3">
    <name type="scientific">Acinetobacter baumannii (strain 1295743)</name>
    <dbReference type="NCBI Taxonomy" id="1310613"/>
    <lineage>
        <taxon>Bacteria</taxon>
        <taxon>Pseudomonadati</taxon>
        <taxon>Pseudomonadota</taxon>
        <taxon>Gammaproteobacteria</taxon>
        <taxon>Moraxellales</taxon>
        <taxon>Moraxellaceae</taxon>
        <taxon>Acinetobacter</taxon>
        <taxon>Acinetobacter calcoaceticus/baumannii complex</taxon>
    </lineage>
</organism>
<gene>
    <name evidence="2" type="ORF">J512_3816</name>
</gene>
<dbReference type="PROSITE" id="PS50943">
    <property type="entry name" value="HTH_CROC1"/>
    <property type="match status" value="1"/>
</dbReference>
<evidence type="ECO:0000259" key="1">
    <source>
        <dbReference type="PROSITE" id="PS50943"/>
    </source>
</evidence>
<evidence type="ECO:0000313" key="3">
    <source>
        <dbReference type="Proteomes" id="UP000020595"/>
    </source>
</evidence>
<dbReference type="Gene3D" id="1.10.260.40">
    <property type="entry name" value="lambda repressor-like DNA-binding domains"/>
    <property type="match status" value="1"/>
</dbReference>
<dbReference type="SMART" id="SM00530">
    <property type="entry name" value="HTH_XRE"/>
    <property type="match status" value="1"/>
</dbReference>
<protein>
    <submittedName>
        <fullName evidence="2">Helix-turn-helix family protein</fullName>
    </submittedName>
</protein>
<comment type="caution">
    <text evidence="2">The sequence shown here is derived from an EMBL/GenBank/DDBJ whole genome shotgun (WGS) entry which is preliminary data.</text>
</comment>
<dbReference type="AlphaFoldDB" id="A0A009HHN9"/>
<accession>A0A009HHN9</accession>
<sequence length="75" mass="8964">MKAFKEWLKQQRELNNLTQQQLAHKLGKPVQYIEDVEHGDYRLEVIEFIYYCQALNIDPHQGIRLIDLGPQKQNK</sequence>
<dbReference type="InterPro" id="IPR010982">
    <property type="entry name" value="Lambda_DNA-bd_dom_sf"/>
</dbReference>
<dbReference type="EMBL" id="JEWH01000076">
    <property type="protein sequence ID" value="EXB03717.1"/>
    <property type="molecule type" value="Genomic_DNA"/>
</dbReference>
<feature type="domain" description="HTH cro/C1-type" evidence="1">
    <location>
        <begin position="8"/>
        <end position="63"/>
    </location>
</feature>
<dbReference type="Proteomes" id="UP000020595">
    <property type="component" value="Unassembled WGS sequence"/>
</dbReference>
<dbReference type="SUPFAM" id="SSF47413">
    <property type="entry name" value="lambda repressor-like DNA-binding domains"/>
    <property type="match status" value="1"/>
</dbReference>
<evidence type="ECO:0000313" key="2">
    <source>
        <dbReference type="EMBL" id="EXB03717.1"/>
    </source>
</evidence>